<sequence length="53" mass="5425">MVIIAEDVAIGRSSKVGRRGLAATALAVKLAGAAAARGYCFCIQMVILTGPVY</sequence>
<comment type="caution">
    <text evidence="2">The sequence shown here is derived from an EMBL/GenBank/DDBJ whole genome shotgun (WGS) entry which is preliminary data.</text>
</comment>
<keyword evidence="3" id="KW-1185">Reference proteome</keyword>
<evidence type="ECO:0000313" key="2">
    <source>
        <dbReference type="EMBL" id="ORY92043.1"/>
    </source>
</evidence>
<dbReference type="Proteomes" id="UP000242180">
    <property type="component" value="Unassembled WGS sequence"/>
</dbReference>
<dbReference type="InParanoid" id="A0A1X2H2P0"/>
<evidence type="ECO:0000313" key="3">
    <source>
        <dbReference type="Proteomes" id="UP000242180"/>
    </source>
</evidence>
<evidence type="ECO:0000259" key="1">
    <source>
        <dbReference type="PROSITE" id="PS51481"/>
    </source>
</evidence>
<name>A0A1X2H2P0_SYNRA</name>
<feature type="domain" description="DhaK" evidence="1">
    <location>
        <begin position="1"/>
        <end position="53"/>
    </location>
</feature>
<dbReference type="AlphaFoldDB" id="A0A1X2H2P0"/>
<organism evidence="2 3">
    <name type="scientific">Syncephalastrum racemosum</name>
    <name type="common">Filamentous fungus</name>
    <dbReference type="NCBI Taxonomy" id="13706"/>
    <lineage>
        <taxon>Eukaryota</taxon>
        <taxon>Fungi</taxon>
        <taxon>Fungi incertae sedis</taxon>
        <taxon>Mucoromycota</taxon>
        <taxon>Mucoromycotina</taxon>
        <taxon>Mucoromycetes</taxon>
        <taxon>Mucorales</taxon>
        <taxon>Syncephalastraceae</taxon>
        <taxon>Syncephalastrum</taxon>
    </lineage>
</organism>
<dbReference type="STRING" id="13706.A0A1X2H2P0"/>
<dbReference type="Pfam" id="PF02733">
    <property type="entry name" value="Dak1"/>
    <property type="match status" value="1"/>
</dbReference>
<reference evidence="2 3" key="1">
    <citation type="submission" date="2016-07" db="EMBL/GenBank/DDBJ databases">
        <title>Pervasive Adenine N6-methylation of Active Genes in Fungi.</title>
        <authorList>
            <consortium name="DOE Joint Genome Institute"/>
            <person name="Mondo S.J."/>
            <person name="Dannebaum R.O."/>
            <person name="Kuo R.C."/>
            <person name="Labutti K."/>
            <person name="Haridas S."/>
            <person name="Kuo A."/>
            <person name="Salamov A."/>
            <person name="Ahrendt S.R."/>
            <person name="Lipzen A."/>
            <person name="Sullivan W."/>
            <person name="Andreopoulos W.B."/>
            <person name="Clum A."/>
            <person name="Lindquist E."/>
            <person name="Daum C."/>
            <person name="Ramamoorthy G.K."/>
            <person name="Gryganskyi A."/>
            <person name="Culley D."/>
            <person name="Magnuson J.K."/>
            <person name="James T.Y."/>
            <person name="O'Malley M.A."/>
            <person name="Stajich J.E."/>
            <person name="Spatafora J.W."/>
            <person name="Visel A."/>
            <person name="Grigoriev I.V."/>
        </authorList>
    </citation>
    <scope>NUCLEOTIDE SEQUENCE [LARGE SCALE GENOMIC DNA]</scope>
    <source>
        <strain evidence="2 3">NRRL 2496</strain>
    </source>
</reference>
<dbReference type="InterPro" id="IPR004006">
    <property type="entry name" value="DhaK_dom"/>
</dbReference>
<protein>
    <recommendedName>
        <fullName evidence="1">DhaK domain-containing protein</fullName>
    </recommendedName>
</protein>
<dbReference type="Gene3D" id="3.40.50.10440">
    <property type="entry name" value="Dihydroxyacetone kinase, domain 1"/>
    <property type="match status" value="1"/>
</dbReference>
<dbReference type="SUPFAM" id="SSF82549">
    <property type="entry name" value="DAK1/DegV-like"/>
    <property type="match status" value="1"/>
</dbReference>
<dbReference type="EMBL" id="MCGN01000010">
    <property type="protein sequence ID" value="ORY92043.1"/>
    <property type="molecule type" value="Genomic_DNA"/>
</dbReference>
<proteinExistence type="predicted"/>
<dbReference type="GO" id="GO:0004371">
    <property type="term" value="F:glycerone kinase activity"/>
    <property type="evidence" value="ECO:0007669"/>
    <property type="project" value="InterPro"/>
</dbReference>
<gene>
    <name evidence="2" type="ORF">BCR43DRAFT_497702</name>
</gene>
<accession>A0A1X2H2P0</accession>
<dbReference type="GO" id="GO:0006071">
    <property type="term" value="P:glycerol metabolic process"/>
    <property type="evidence" value="ECO:0007669"/>
    <property type="project" value="InterPro"/>
</dbReference>
<dbReference type="PROSITE" id="PS51481">
    <property type="entry name" value="DHAK"/>
    <property type="match status" value="1"/>
</dbReference>